<evidence type="ECO:0000256" key="1">
    <source>
        <dbReference type="SAM" id="Phobius"/>
    </source>
</evidence>
<gene>
    <name evidence="2" type="ORF">GALL_248410</name>
</gene>
<dbReference type="EMBL" id="MLJW01000212">
    <property type="protein sequence ID" value="OIQ93226.1"/>
    <property type="molecule type" value="Genomic_DNA"/>
</dbReference>
<keyword evidence="1" id="KW-0472">Membrane</keyword>
<reference evidence="2" key="1">
    <citation type="submission" date="2016-10" db="EMBL/GenBank/DDBJ databases">
        <title>Sequence of Gallionella enrichment culture.</title>
        <authorList>
            <person name="Poehlein A."/>
            <person name="Muehling M."/>
            <person name="Daniel R."/>
        </authorList>
    </citation>
    <scope>NUCLEOTIDE SEQUENCE</scope>
</reference>
<keyword evidence="1" id="KW-0812">Transmembrane</keyword>
<feature type="transmembrane region" description="Helical" evidence="1">
    <location>
        <begin position="104"/>
        <end position="122"/>
    </location>
</feature>
<protein>
    <submittedName>
        <fullName evidence="2">Uncharacterized protein</fullName>
    </submittedName>
</protein>
<comment type="caution">
    <text evidence="2">The sequence shown here is derived from an EMBL/GenBank/DDBJ whole genome shotgun (WGS) entry which is preliminary data.</text>
</comment>
<dbReference type="AlphaFoldDB" id="A0A1J5RD17"/>
<proteinExistence type="predicted"/>
<keyword evidence="1" id="KW-1133">Transmembrane helix</keyword>
<organism evidence="2">
    <name type="scientific">mine drainage metagenome</name>
    <dbReference type="NCBI Taxonomy" id="410659"/>
    <lineage>
        <taxon>unclassified sequences</taxon>
        <taxon>metagenomes</taxon>
        <taxon>ecological metagenomes</taxon>
    </lineage>
</organism>
<feature type="transmembrane region" description="Helical" evidence="1">
    <location>
        <begin position="66"/>
        <end position="84"/>
    </location>
</feature>
<name>A0A1J5RD17_9ZZZZ</name>
<accession>A0A1J5RD17</accession>
<evidence type="ECO:0000313" key="2">
    <source>
        <dbReference type="EMBL" id="OIQ93226.1"/>
    </source>
</evidence>
<sequence>MSNTTTAEYTIPLSYRKMENLHIVFWLFKDISWCMIWKPLGIAMIFPTLIISIVIAYRTRQYMSELCHNVAISFWITANAYWMLSEFFKIDANIVYGDITYKHLAIIPFTIGILLLGFYYLIWKPKHHNELETM</sequence>
<feature type="transmembrane region" description="Helical" evidence="1">
    <location>
        <begin position="36"/>
        <end position="57"/>
    </location>
</feature>